<evidence type="ECO:0000256" key="3">
    <source>
        <dbReference type="ARBA" id="ARBA00022729"/>
    </source>
</evidence>
<evidence type="ECO:0000259" key="9">
    <source>
        <dbReference type="Pfam" id="PF02753"/>
    </source>
</evidence>
<dbReference type="PANTHER" id="PTHR30251:SF7">
    <property type="entry name" value="FIMBRIAE CHAPARONE"/>
    <property type="match status" value="1"/>
</dbReference>
<reference evidence="10 11" key="1">
    <citation type="submission" date="2021-08" db="EMBL/GenBank/DDBJ databases">
        <title>Culture and genomic analysis of Symbiopectobacterium purcellii sp. nov. gen. nov., isolated from the leafhopper Empoasca decipiens.</title>
        <authorList>
            <person name="Nadal-Jimenez P."/>
            <person name="Siozios S."/>
            <person name="Halliday N."/>
            <person name="Camara M."/>
            <person name="Hurst G.D.D."/>
        </authorList>
    </citation>
    <scope>NUCLEOTIDE SEQUENCE [LARGE SCALE GENOMIC DNA]</scope>
    <source>
        <strain evidence="10 11">SyEd1</strain>
    </source>
</reference>
<dbReference type="InterPro" id="IPR008962">
    <property type="entry name" value="PapD-like_sf"/>
</dbReference>
<proteinExistence type="inferred from homology"/>
<evidence type="ECO:0000256" key="4">
    <source>
        <dbReference type="ARBA" id="ARBA00022764"/>
    </source>
</evidence>
<dbReference type="PRINTS" id="PR00969">
    <property type="entry name" value="CHAPERONPILI"/>
</dbReference>
<dbReference type="Pfam" id="PF00345">
    <property type="entry name" value="PapD_N"/>
    <property type="match status" value="1"/>
</dbReference>
<gene>
    <name evidence="10" type="ORF">K6K13_14195</name>
</gene>
<dbReference type="EMBL" id="CP081864">
    <property type="protein sequence ID" value="QZN98081.1"/>
    <property type="molecule type" value="Genomic_DNA"/>
</dbReference>
<evidence type="ECO:0000256" key="6">
    <source>
        <dbReference type="RuleBase" id="RU003918"/>
    </source>
</evidence>
<evidence type="ECO:0000259" key="8">
    <source>
        <dbReference type="Pfam" id="PF00345"/>
    </source>
</evidence>
<dbReference type="SUPFAM" id="SSF49354">
    <property type="entry name" value="PapD-like"/>
    <property type="match status" value="1"/>
</dbReference>
<accession>A0ABX9ATH8</accession>
<dbReference type="PANTHER" id="PTHR30251">
    <property type="entry name" value="PILUS ASSEMBLY CHAPERONE"/>
    <property type="match status" value="1"/>
</dbReference>
<dbReference type="InterPro" id="IPR050643">
    <property type="entry name" value="Periplasmic_pilus_chap"/>
</dbReference>
<feature type="domain" description="Pili assembly chaperone N-terminal" evidence="8">
    <location>
        <begin position="17"/>
        <end position="140"/>
    </location>
</feature>
<keyword evidence="3 7" id="KW-0732">Signal</keyword>
<dbReference type="InterPro" id="IPR016148">
    <property type="entry name" value="Pili_assmbl_chaperone_C"/>
</dbReference>
<dbReference type="PROSITE" id="PS00635">
    <property type="entry name" value="PILI_CHAPERONE"/>
    <property type="match status" value="1"/>
</dbReference>
<sequence>MLCVLGLMSALPAFAVVNIEGTRVILHNGEISTSLMLSNSEKQPTLVQVWSDEGDPLIPPERATTPLIAVPPVFSMKPGEERSLRLLLTSRQGFAHDKESLLWLNVYQIPPNTAEMTRHTQSVVLPLRLRLKVFIRPAGLGDPTESDGEQLRFRLLQAGDGQQLQVANPTPWHMTLTDISYAEQRLGSMMVAPASSVNLPVNRANVGQTLSYQLINDTGTHWRYTATLSP</sequence>
<dbReference type="InterPro" id="IPR013783">
    <property type="entry name" value="Ig-like_fold"/>
</dbReference>
<feature type="domain" description="Pili assembly chaperone C-terminal" evidence="9">
    <location>
        <begin position="166"/>
        <end position="220"/>
    </location>
</feature>
<dbReference type="InterPro" id="IPR016147">
    <property type="entry name" value="Pili_assmbl_chaperone_N"/>
</dbReference>
<comment type="subcellular location">
    <subcellularLocation>
        <location evidence="1 6">Periplasm</location>
    </subcellularLocation>
</comment>
<protein>
    <submittedName>
        <fullName evidence="10">Fimbria/pilus periplasmic chaperone</fullName>
    </submittedName>
</protein>
<comment type="similarity">
    <text evidence="2 6">Belongs to the periplasmic pilus chaperone family.</text>
</comment>
<keyword evidence="4" id="KW-0574">Periplasm</keyword>
<evidence type="ECO:0000256" key="2">
    <source>
        <dbReference type="ARBA" id="ARBA00007399"/>
    </source>
</evidence>
<dbReference type="Proteomes" id="UP000825886">
    <property type="component" value="Chromosome"/>
</dbReference>
<organism evidence="10 11">
    <name type="scientific">Symbiopectobacterium purcellii</name>
    <dbReference type="NCBI Taxonomy" id="2871826"/>
    <lineage>
        <taxon>Bacteria</taxon>
        <taxon>Pseudomonadati</taxon>
        <taxon>Pseudomonadota</taxon>
        <taxon>Gammaproteobacteria</taxon>
        <taxon>Enterobacterales</taxon>
        <taxon>Enterobacteriaceae</taxon>
    </lineage>
</organism>
<feature type="signal peptide" evidence="7">
    <location>
        <begin position="1"/>
        <end position="15"/>
    </location>
</feature>
<name>A0ABX9ATH8_9ENTR</name>
<evidence type="ECO:0000256" key="1">
    <source>
        <dbReference type="ARBA" id="ARBA00004418"/>
    </source>
</evidence>
<evidence type="ECO:0000313" key="11">
    <source>
        <dbReference type="Proteomes" id="UP000825886"/>
    </source>
</evidence>
<dbReference type="Gene3D" id="2.60.40.10">
    <property type="entry name" value="Immunoglobulins"/>
    <property type="match status" value="2"/>
</dbReference>
<keyword evidence="11" id="KW-1185">Reference proteome</keyword>
<evidence type="ECO:0000256" key="7">
    <source>
        <dbReference type="SAM" id="SignalP"/>
    </source>
</evidence>
<dbReference type="Pfam" id="PF02753">
    <property type="entry name" value="PapD_C"/>
    <property type="match status" value="1"/>
</dbReference>
<evidence type="ECO:0000256" key="5">
    <source>
        <dbReference type="ARBA" id="ARBA00023186"/>
    </source>
</evidence>
<dbReference type="SUPFAM" id="SSF49584">
    <property type="entry name" value="Periplasmic chaperone C-domain"/>
    <property type="match status" value="1"/>
</dbReference>
<feature type="chain" id="PRO_5046287361" evidence="7">
    <location>
        <begin position="16"/>
        <end position="230"/>
    </location>
</feature>
<keyword evidence="5 6" id="KW-0143">Chaperone</keyword>
<dbReference type="InterPro" id="IPR001829">
    <property type="entry name" value="Pili_assmbl_chaperone_bac"/>
</dbReference>
<dbReference type="InterPro" id="IPR036316">
    <property type="entry name" value="Pili_assmbl_chap_C_dom_sf"/>
</dbReference>
<dbReference type="InterPro" id="IPR018046">
    <property type="entry name" value="Pili_assmbl_chaperone_CS"/>
</dbReference>
<evidence type="ECO:0000313" key="10">
    <source>
        <dbReference type="EMBL" id="QZN98081.1"/>
    </source>
</evidence>